<dbReference type="InterPro" id="IPR049945">
    <property type="entry name" value="AAA_22"/>
</dbReference>
<dbReference type="SUPFAM" id="SSF52540">
    <property type="entry name" value="P-loop containing nucleoside triphosphate hydrolases"/>
    <property type="match status" value="1"/>
</dbReference>
<evidence type="ECO:0000259" key="1">
    <source>
        <dbReference type="Pfam" id="PF13401"/>
    </source>
</evidence>
<name>A0A0B4X153_9HYPH</name>
<dbReference type="InterPro" id="IPR027417">
    <property type="entry name" value="P-loop_NTPase"/>
</dbReference>
<keyword evidence="3" id="KW-1185">Reference proteome</keyword>
<dbReference type="EMBL" id="CP006877">
    <property type="protein sequence ID" value="AJD41669.1"/>
    <property type="molecule type" value="Genomic_DNA"/>
</dbReference>
<dbReference type="Proteomes" id="UP000031368">
    <property type="component" value="Chromosome"/>
</dbReference>
<proteinExistence type="predicted"/>
<dbReference type="Gene3D" id="3.40.50.300">
    <property type="entry name" value="P-loop containing nucleotide triphosphate hydrolases"/>
    <property type="match status" value="1"/>
</dbReference>
<feature type="domain" description="ORC1/DEAH AAA+ ATPase" evidence="1">
    <location>
        <begin position="55"/>
        <end position="203"/>
    </location>
</feature>
<dbReference type="HOGENOM" id="CLU_844356_0_0_5"/>
<evidence type="ECO:0000313" key="2">
    <source>
        <dbReference type="EMBL" id="AJD41669.1"/>
    </source>
</evidence>
<evidence type="ECO:0000313" key="3">
    <source>
        <dbReference type="Proteomes" id="UP000031368"/>
    </source>
</evidence>
<gene>
    <name evidence="2" type="ORF">RGR602_CH02343</name>
</gene>
<dbReference type="AlphaFoldDB" id="A0A0B4X153"/>
<dbReference type="Pfam" id="PF13401">
    <property type="entry name" value="AAA_22"/>
    <property type="match status" value="1"/>
</dbReference>
<sequence length="335" mass="37940">MQDIFTEDEFEYVYRNIIAIPHIFLTRAHERFDKLRAVRRRIISGHAFKAESRGTCLFAPRQSGKSSIVRIYIQQNVVDYCYRIGLFPPETPRHIVAEEQRKVIHITVSGTSTLMSLLEDILRAYGDPNPEKGKTLGKKKERILKYIKDFGTELLIFDEMQHLLVGSSGHLGSEAGRVHNTLKGFLLDGVPVVFVGTEEAEKKVFSDGQISARCPKRLWIGKLNWKKLEHRKCFHDYCGLVGLELQRHGLMPKRSNFIGRPTVACLFVASNGYLGHASNIIANAVEYALEQGAQSVRWEHLSTASDEYTIGEGLATYNPFKRWVAKHGVQGRKAA</sequence>
<protein>
    <submittedName>
        <fullName evidence="2">AAA domain-containing protein</fullName>
    </submittedName>
</protein>
<dbReference type="RefSeq" id="WP_039845217.1">
    <property type="nucleotide sequence ID" value="NZ_CP006877.1"/>
</dbReference>
<accession>A0A0B4X153</accession>
<dbReference type="KEGG" id="rga:RGR602_CH02343"/>
<organism evidence="2 3">
    <name type="scientific">Rhizobium gallicum bv. gallicum R602sp</name>
    <dbReference type="NCBI Taxonomy" id="1041138"/>
    <lineage>
        <taxon>Bacteria</taxon>
        <taxon>Pseudomonadati</taxon>
        <taxon>Pseudomonadota</taxon>
        <taxon>Alphaproteobacteria</taxon>
        <taxon>Hyphomicrobiales</taxon>
        <taxon>Rhizobiaceae</taxon>
        <taxon>Rhizobium/Agrobacterium group</taxon>
        <taxon>Rhizobium</taxon>
    </lineage>
</organism>
<reference evidence="2 3" key="1">
    <citation type="submission" date="2013-11" db="EMBL/GenBank/DDBJ databases">
        <title>Complete genome sequence of Rhizobium gallicum bv. gallicum R602.</title>
        <authorList>
            <person name="Bustos P."/>
            <person name="Santamaria R.I."/>
            <person name="Lozano L."/>
            <person name="Acosta J.L."/>
            <person name="Ormeno-Orrillo E."/>
            <person name="Rogel M.A."/>
            <person name="Romero D."/>
            <person name="Cevallos M.A."/>
            <person name="Martinez-Romero E."/>
            <person name="Gonzalez V."/>
        </authorList>
    </citation>
    <scope>NUCLEOTIDE SEQUENCE [LARGE SCALE GENOMIC DNA]</scope>
    <source>
        <strain evidence="2 3">R602</strain>
    </source>
</reference>